<dbReference type="OrthoDB" id="580775at2"/>
<dbReference type="InterPro" id="IPR008670">
    <property type="entry name" value="CoA_reduct_LuxC"/>
</dbReference>
<dbReference type="GO" id="GO:0003995">
    <property type="term" value="F:acyl-CoA dehydrogenase activity"/>
    <property type="evidence" value="ECO:0007669"/>
    <property type="project" value="InterPro"/>
</dbReference>
<keyword evidence="1" id="KW-0521">NADP</keyword>
<dbReference type="EMBL" id="NCXM01000010">
    <property type="protein sequence ID" value="OSC28415.1"/>
    <property type="molecule type" value="Genomic_DNA"/>
</dbReference>
<evidence type="ECO:0000256" key="1">
    <source>
        <dbReference type="ARBA" id="ARBA00022857"/>
    </source>
</evidence>
<comment type="caution">
    <text evidence="2">The sequence shown here is derived from an EMBL/GenBank/DDBJ whole genome shotgun (WGS) entry which is preliminary data.</text>
</comment>
<protein>
    <submittedName>
        <fullName evidence="2">Long-chain-fatty-acyl-CoA reductase</fullName>
    </submittedName>
</protein>
<dbReference type="InterPro" id="IPR016161">
    <property type="entry name" value="Ald_DH/histidinol_DH"/>
</dbReference>
<dbReference type="RefSeq" id="WP_085289935.1">
    <property type="nucleotide sequence ID" value="NZ_NCXM01000010.1"/>
</dbReference>
<reference evidence="2 3" key="1">
    <citation type="submission" date="2017-04" db="EMBL/GenBank/DDBJ databases">
        <title>The new phylogeny of genus Mycobacterium.</title>
        <authorList>
            <person name="Tortoli E."/>
            <person name="Trovato A."/>
            <person name="Cirillo D.M."/>
        </authorList>
    </citation>
    <scope>NUCLEOTIDE SEQUENCE [LARGE SCALE GENOMIC DNA]</scope>
    <source>
        <strain evidence="2 3">DSM 45247</strain>
    </source>
</reference>
<proteinExistence type="predicted"/>
<sequence>MKNTMTGFAAPAIIRGQLIDDDLVTFGGRGGTAAFRAPDPHRLLGSLELSDPSQLREVQDLPFSEIVAYLAAIGDALALPRNAHMQEALELSAQFSDMTPPLVRSSFEQLPALFSAAAVRELAETTIGIPYLEGWVPRVMTDGRTASVRAFGTRTVHIIAGNSPLIAALSIIRNAVGRSDAIIKTPSNDPLTALAIARTMRELDPAHPITRHLSVAYWKGGDTGFEERLFKPAGVEKIIAWGGLASVTHVLRYVQPGLELISLDPKRSATIIGPQAFASEEAFADVALRTATDIGALNQLGCVNARTVYVASGTDPDGLERANRLGEEIYAQLQRLPEHLTTPAKWSDPELIADIDALRSSPDWYRVYGGRDGEGAVIVSQLDEPVEFSRRLSGRVANIVPIDDPADAIREINAYTQTVGIYPESLKSDLREQLPLHGAQRLVSLGYAAHPSVSLPQDGIEPMRRMVKWIVDESCEPDLVRPLWTSNRQATARAARSWDDGDRRYN</sequence>
<evidence type="ECO:0000313" key="3">
    <source>
        <dbReference type="Proteomes" id="UP000242320"/>
    </source>
</evidence>
<gene>
    <name evidence="2" type="ORF">B8W69_11445</name>
</gene>
<dbReference type="Pfam" id="PF05893">
    <property type="entry name" value="LuxC"/>
    <property type="match status" value="1"/>
</dbReference>
<dbReference type="GO" id="GO:0008218">
    <property type="term" value="P:bioluminescence"/>
    <property type="evidence" value="ECO:0007669"/>
    <property type="project" value="InterPro"/>
</dbReference>
<dbReference type="AlphaFoldDB" id="A0A1X2L3B7"/>
<evidence type="ECO:0000313" key="2">
    <source>
        <dbReference type="EMBL" id="OSC28415.1"/>
    </source>
</evidence>
<accession>A0A1X2L3B7</accession>
<name>A0A1X2L3B7_9MYCO</name>
<organism evidence="2 3">
    <name type="scientific">Mycolicibacterium vulneris</name>
    <dbReference type="NCBI Taxonomy" id="547163"/>
    <lineage>
        <taxon>Bacteria</taxon>
        <taxon>Bacillati</taxon>
        <taxon>Actinomycetota</taxon>
        <taxon>Actinomycetes</taxon>
        <taxon>Mycobacteriales</taxon>
        <taxon>Mycobacteriaceae</taxon>
        <taxon>Mycolicibacterium</taxon>
    </lineage>
</organism>
<dbReference type="SUPFAM" id="SSF53720">
    <property type="entry name" value="ALDH-like"/>
    <property type="match status" value="1"/>
</dbReference>
<dbReference type="Proteomes" id="UP000242320">
    <property type="component" value="Unassembled WGS sequence"/>
</dbReference>
<keyword evidence="3" id="KW-1185">Reference proteome</keyword>